<proteinExistence type="predicted"/>
<name>A0AAD6QTG5_9ROSI</name>
<dbReference type="Proteomes" id="UP001164929">
    <property type="component" value="Chromosome 5"/>
</dbReference>
<comment type="caution">
    <text evidence="1">The sequence shown here is derived from an EMBL/GenBank/DDBJ whole genome shotgun (WGS) entry which is preliminary data.</text>
</comment>
<sequence>MQDLNPLALGFDIGPISLESKRERIVLWVWMPDPATLGQAKLSVKTVAYESLNNIVRLIDGVSAIFSTLLPGKANVLEGVHGCELRPTFHGPRLPRWMDKKLKATLNILTWTGSMGDHEGPWPRSVTSIALRMGAGLRSPQVGDPTSKFVAEGAAQVAAPVQF</sequence>
<protein>
    <submittedName>
        <fullName evidence="1">Uncharacterized protein</fullName>
    </submittedName>
</protein>
<evidence type="ECO:0000313" key="2">
    <source>
        <dbReference type="Proteomes" id="UP001164929"/>
    </source>
</evidence>
<accession>A0AAD6QTG5</accession>
<evidence type="ECO:0000313" key="1">
    <source>
        <dbReference type="EMBL" id="KAJ6996193.1"/>
    </source>
</evidence>
<gene>
    <name evidence="1" type="ORF">NC653_012940</name>
</gene>
<reference evidence="1" key="1">
    <citation type="journal article" date="2023" name="Mol. Ecol. Resour.">
        <title>Chromosome-level genome assembly of a triploid poplar Populus alba 'Berolinensis'.</title>
        <authorList>
            <person name="Chen S."/>
            <person name="Yu Y."/>
            <person name="Wang X."/>
            <person name="Wang S."/>
            <person name="Zhang T."/>
            <person name="Zhou Y."/>
            <person name="He R."/>
            <person name="Meng N."/>
            <person name="Wang Y."/>
            <person name="Liu W."/>
            <person name="Liu Z."/>
            <person name="Liu J."/>
            <person name="Guo Q."/>
            <person name="Huang H."/>
            <person name="Sederoff R.R."/>
            <person name="Wang G."/>
            <person name="Qu G."/>
            <person name="Chen S."/>
        </authorList>
    </citation>
    <scope>NUCLEOTIDE SEQUENCE</scope>
    <source>
        <strain evidence="1">SC-2020</strain>
    </source>
</reference>
<organism evidence="1 2">
    <name type="scientific">Populus alba x Populus x berolinensis</name>
    <dbReference type="NCBI Taxonomy" id="444605"/>
    <lineage>
        <taxon>Eukaryota</taxon>
        <taxon>Viridiplantae</taxon>
        <taxon>Streptophyta</taxon>
        <taxon>Embryophyta</taxon>
        <taxon>Tracheophyta</taxon>
        <taxon>Spermatophyta</taxon>
        <taxon>Magnoliopsida</taxon>
        <taxon>eudicotyledons</taxon>
        <taxon>Gunneridae</taxon>
        <taxon>Pentapetalae</taxon>
        <taxon>rosids</taxon>
        <taxon>fabids</taxon>
        <taxon>Malpighiales</taxon>
        <taxon>Salicaceae</taxon>
        <taxon>Saliceae</taxon>
        <taxon>Populus</taxon>
    </lineage>
</organism>
<keyword evidence="2" id="KW-1185">Reference proteome</keyword>
<dbReference type="EMBL" id="JAQIZT010000005">
    <property type="protein sequence ID" value="KAJ6996193.1"/>
    <property type="molecule type" value="Genomic_DNA"/>
</dbReference>
<dbReference type="AlphaFoldDB" id="A0AAD6QTG5"/>